<dbReference type="Pfam" id="PF00486">
    <property type="entry name" value="Trans_reg_C"/>
    <property type="match status" value="1"/>
</dbReference>
<dbReference type="InterPro" id="IPR036388">
    <property type="entry name" value="WH-like_DNA-bd_sf"/>
</dbReference>
<feature type="modified residue" description="4-aspartylphosphate" evidence="7">
    <location>
        <position position="83"/>
    </location>
</feature>
<keyword evidence="12" id="KW-1185">Reference proteome</keyword>
<feature type="domain" description="OmpR/PhoB-type" evidence="10">
    <location>
        <begin position="156"/>
        <end position="255"/>
    </location>
</feature>
<dbReference type="PROSITE" id="PS50110">
    <property type="entry name" value="RESPONSE_REGULATORY"/>
    <property type="match status" value="1"/>
</dbReference>
<accession>A0A1H0FGL2</accession>
<keyword evidence="3" id="KW-0902">Two-component regulatory system</keyword>
<dbReference type="AlphaFoldDB" id="A0A1H0FGL2"/>
<evidence type="ECO:0000313" key="11">
    <source>
        <dbReference type="EMBL" id="SDN93672.1"/>
    </source>
</evidence>
<keyword evidence="6" id="KW-0804">Transcription</keyword>
<dbReference type="PANTHER" id="PTHR48111">
    <property type="entry name" value="REGULATOR OF RPOS"/>
    <property type="match status" value="1"/>
</dbReference>
<protein>
    <submittedName>
        <fullName evidence="11">DNA-binding response regulator, OmpR family, contains REC and winged-helix (WHTH) domain</fullName>
    </submittedName>
</protein>
<evidence type="ECO:0000256" key="3">
    <source>
        <dbReference type="ARBA" id="ARBA00023012"/>
    </source>
</evidence>
<proteinExistence type="predicted"/>
<dbReference type="SMART" id="SM00448">
    <property type="entry name" value="REC"/>
    <property type="match status" value="1"/>
</dbReference>
<evidence type="ECO:0000256" key="6">
    <source>
        <dbReference type="ARBA" id="ARBA00023163"/>
    </source>
</evidence>
<dbReference type="GO" id="GO:0005829">
    <property type="term" value="C:cytosol"/>
    <property type="evidence" value="ECO:0007669"/>
    <property type="project" value="TreeGrafter"/>
</dbReference>
<dbReference type="InterPro" id="IPR001867">
    <property type="entry name" value="OmpR/PhoB-type_DNA-bd"/>
</dbReference>
<evidence type="ECO:0000256" key="2">
    <source>
        <dbReference type="ARBA" id="ARBA00022553"/>
    </source>
</evidence>
<organism evidence="11 12">
    <name type="scientific">Tenuibacillus multivorans</name>
    <dbReference type="NCBI Taxonomy" id="237069"/>
    <lineage>
        <taxon>Bacteria</taxon>
        <taxon>Bacillati</taxon>
        <taxon>Bacillota</taxon>
        <taxon>Bacilli</taxon>
        <taxon>Bacillales</taxon>
        <taxon>Bacillaceae</taxon>
        <taxon>Tenuibacillus</taxon>
    </lineage>
</organism>
<dbReference type="InterPro" id="IPR039420">
    <property type="entry name" value="WalR-like"/>
</dbReference>
<dbReference type="SMART" id="SM00862">
    <property type="entry name" value="Trans_reg_C"/>
    <property type="match status" value="1"/>
</dbReference>
<evidence type="ECO:0000313" key="12">
    <source>
        <dbReference type="Proteomes" id="UP000199334"/>
    </source>
</evidence>
<keyword evidence="4" id="KW-0805">Transcription regulation</keyword>
<gene>
    <name evidence="11" type="ORF">SAMN05216498_0240</name>
</gene>
<evidence type="ECO:0000259" key="9">
    <source>
        <dbReference type="PROSITE" id="PS50110"/>
    </source>
</evidence>
<evidence type="ECO:0000256" key="7">
    <source>
        <dbReference type="PROSITE-ProRule" id="PRU00169"/>
    </source>
</evidence>
<feature type="domain" description="Response regulatory" evidence="9">
    <location>
        <begin position="34"/>
        <end position="147"/>
    </location>
</feature>
<name>A0A1H0FGL2_9BACI</name>
<dbReference type="GO" id="GO:0000156">
    <property type="term" value="F:phosphorelay response regulator activity"/>
    <property type="evidence" value="ECO:0007669"/>
    <property type="project" value="TreeGrafter"/>
</dbReference>
<evidence type="ECO:0000256" key="4">
    <source>
        <dbReference type="ARBA" id="ARBA00023015"/>
    </source>
</evidence>
<dbReference type="InterPro" id="IPR001789">
    <property type="entry name" value="Sig_transdc_resp-reg_receiver"/>
</dbReference>
<evidence type="ECO:0000256" key="8">
    <source>
        <dbReference type="PROSITE-ProRule" id="PRU01091"/>
    </source>
</evidence>
<evidence type="ECO:0000256" key="1">
    <source>
        <dbReference type="ARBA" id="ARBA00004496"/>
    </source>
</evidence>
<keyword evidence="5 8" id="KW-0238">DNA-binding</keyword>
<dbReference type="Proteomes" id="UP000199334">
    <property type="component" value="Unassembled WGS sequence"/>
</dbReference>
<dbReference type="PANTHER" id="PTHR48111:SF2">
    <property type="entry name" value="RESPONSE REGULATOR SAER"/>
    <property type="match status" value="1"/>
</dbReference>
<dbReference type="FunFam" id="3.40.50.2300:FF:000001">
    <property type="entry name" value="DNA-binding response regulator PhoB"/>
    <property type="match status" value="1"/>
</dbReference>
<dbReference type="CDD" id="cd17574">
    <property type="entry name" value="REC_OmpR"/>
    <property type="match status" value="1"/>
</dbReference>
<sequence length="257" mass="29477">MPKGMFLCQKEQLKLISELNKVEEREGESVTNCTILIIEDDDDIHRMLVNLLHKNGYHTESAFSGTEALRLFETHSFDFVLLDLMLPGLPGEDVLQKIRAVSTVPIIVLTAKKDKETTVRLLKLGADDYIVKPFYPNELLARIEVRFRQTEPAHYKDKLSYKDIQLDLDKHIVTVNGTQLSLTRREFLILELLVRHPYKVFSKANIYESVWGDEFFGDDNTVNVHISKLRNKLAQASPGSEYIQTVWGVGFKLAEDI</sequence>
<dbReference type="GO" id="GO:0032993">
    <property type="term" value="C:protein-DNA complex"/>
    <property type="evidence" value="ECO:0007669"/>
    <property type="project" value="TreeGrafter"/>
</dbReference>
<dbReference type="Gene3D" id="1.10.10.10">
    <property type="entry name" value="Winged helix-like DNA-binding domain superfamily/Winged helix DNA-binding domain"/>
    <property type="match status" value="1"/>
</dbReference>
<dbReference type="PROSITE" id="PS51755">
    <property type="entry name" value="OMPR_PHOB"/>
    <property type="match status" value="1"/>
</dbReference>
<dbReference type="EMBL" id="FNIG01000012">
    <property type="protein sequence ID" value="SDN93672.1"/>
    <property type="molecule type" value="Genomic_DNA"/>
</dbReference>
<keyword evidence="2 7" id="KW-0597">Phosphoprotein</keyword>
<dbReference type="Pfam" id="PF00072">
    <property type="entry name" value="Response_reg"/>
    <property type="match status" value="1"/>
</dbReference>
<reference evidence="11 12" key="1">
    <citation type="submission" date="2016-10" db="EMBL/GenBank/DDBJ databases">
        <authorList>
            <person name="de Groot N.N."/>
        </authorList>
    </citation>
    <scope>NUCLEOTIDE SEQUENCE [LARGE SCALE GENOMIC DNA]</scope>
    <source>
        <strain evidence="11 12">CGMCC 1.3442</strain>
    </source>
</reference>
<evidence type="ECO:0000256" key="5">
    <source>
        <dbReference type="ARBA" id="ARBA00023125"/>
    </source>
</evidence>
<dbReference type="FunFam" id="1.10.10.10:FF:000018">
    <property type="entry name" value="DNA-binding response regulator ResD"/>
    <property type="match status" value="1"/>
</dbReference>
<dbReference type="InterPro" id="IPR011006">
    <property type="entry name" value="CheY-like_superfamily"/>
</dbReference>
<evidence type="ECO:0000259" key="10">
    <source>
        <dbReference type="PROSITE" id="PS51755"/>
    </source>
</evidence>
<feature type="DNA-binding region" description="OmpR/PhoB-type" evidence="8">
    <location>
        <begin position="156"/>
        <end position="255"/>
    </location>
</feature>
<dbReference type="CDD" id="cd00383">
    <property type="entry name" value="trans_reg_C"/>
    <property type="match status" value="1"/>
</dbReference>
<dbReference type="Gene3D" id="3.40.50.2300">
    <property type="match status" value="1"/>
</dbReference>
<dbReference type="GO" id="GO:0000976">
    <property type="term" value="F:transcription cis-regulatory region binding"/>
    <property type="evidence" value="ECO:0007669"/>
    <property type="project" value="TreeGrafter"/>
</dbReference>
<dbReference type="GO" id="GO:0006355">
    <property type="term" value="P:regulation of DNA-templated transcription"/>
    <property type="evidence" value="ECO:0007669"/>
    <property type="project" value="InterPro"/>
</dbReference>
<dbReference type="STRING" id="237069.SAMN05216498_0240"/>
<dbReference type="SUPFAM" id="SSF52172">
    <property type="entry name" value="CheY-like"/>
    <property type="match status" value="1"/>
</dbReference>
<comment type="subcellular location">
    <subcellularLocation>
        <location evidence="1">Cytoplasm</location>
    </subcellularLocation>
</comment>